<comment type="caution">
    <text evidence="3">The sequence shown here is derived from an EMBL/GenBank/DDBJ whole genome shotgun (WGS) entry which is preliminary data.</text>
</comment>
<feature type="domain" description="Alcohol dehydrogenase-like N-terminal" evidence="2">
    <location>
        <begin position="38"/>
        <end position="150"/>
    </location>
</feature>
<evidence type="ECO:0000259" key="1">
    <source>
        <dbReference type="Pfam" id="PF00107"/>
    </source>
</evidence>
<dbReference type="InterPro" id="IPR011032">
    <property type="entry name" value="GroES-like_sf"/>
</dbReference>
<organism evidence="3 4">
    <name type="scientific">Polychaeton citri CBS 116435</name>
    <dbReference type="NCBI Taxonomy" id="1314669"/>
    <lineage>
        <taxon>Eukaryota</taxon>
        <taxon>Fungi</taxon>
        <taxon>Dikarya</taxon>
        <taxon>Ascomycota</taxon>
        <taxon>Pezizomycotina</taxon>
        <taxon>Dothideomycetes</taxon>
        <taxon>Dothideomycetidae</taxon>
        <taxon>Capnodiales</taxon>
        <taxon>Capnodiaceae</taxon>
        <taxon>Polychaeton</taxon>
    </lineage>
</organism>
<dbReference type="PANTHER" id="PTHR43677">
    <property type="entry name" value="SHORT-CHAIN DEHYDROGENASE/REDUCTASE"/>
    <property type="match status" value="1"/>
</dbReference>
<evidence type="ECO:0000313" key="4">
    <source>
        <dbReference type="Proteomes" id="UP000799441"/>
    </source>
</evidence>
<sequence length="379" mass="41084">MGPNEIPSPLPKTMRALVHESKEKPMAVQQIPTPEAIPGTVVVKVLAAQVDANLPRILNGEQGFPIPQPFTPGARSIGRVAAIGQDTTALKIGQLVMIEPMFCARDEPGNKALFGAYSGVNEATQAWFDKNWRHAAYAEYTRTPLENTWALNEKVLCHRFGYTFAELSHLTVDLVAFGGLRGIHVEAGETVIVGPASGVYSGAGVDTALALGANVVAVGRNETVLKRIQSVFGADRVQIVPLTNDLDTDKTALLEHGRADCFIDMGPPIPIQSSYNTACASVLRDGGRISIMGGMGQPFPVSPMEMLLRNLTIKGQFMYEPCDVRAMIRLVEAGRLKLGKAAGHTTRGNFKLDEVETAFDYARRNKSHGDIIVLEPWRL</sequence>
<dbReference type="GO" id="GO:0005739">
    <property type="term" value="C:mitochondrion"/>
    <property type="evidence" value="ECO:0007669"/>
    <property type="project" value="TreeGrafter"/>
</dbReference>
<name>A0A9P4QAR1_9PEZI</name>
<accession>A0A9P4QAR1</accession>
<proteinExistence type="predicted"/>
<evidence type="ECO:0000259" key="2">
    <source>
        <dbReference type="Pfam" id="PF08240"/>
    </source>
</evidence>
<dbReference type="Pfam" id="PF00107">
    <property type="entry name" value="ADH_zinc_N"/>
    <property type="match status" value="1"/>
</dbReference>
<dbReference type="AlphaFoldDB" id="A0A9P4QAR1"/>
<dbReference type="CDD" id="cd05188">
    <property type="entry name" value="MDR"/>
    <property type="match status" value="1"/>
</dbReference>
<dbReference type="Gene3D" id="3.40.50.720">
    <property type="entry name" value="NAD(P)-binding Rossmann-like Domain"/>
    <property type="match status" value="1"/>
</dbReference>
<gene>
    <name evidence="3" type="ORF">K431DRAFT_283953</name>
</gene>
<dbReference type="InterPro" id="IPR013149">
    <property type="entry name" value="ADH-like_C"/>
</dbReference>
<dbReference type="SUPFAM" id="SSF51735">
    <property type="entry name" value="NAD(P)-binding Rossmann-fold domains"/>
    <property type="match status" value="1"/>
</dbReference>
<dbReference type="Proteomes" id="UP000799441">
    <property type="component" value="Unassembled WGS sequence"/>
</dbReference>
<keyword evidence="4" id="KW-1185">Reference proteome</keyword>
<dbReference type="InterPro" id="IPR036291">
    <property type="entry name" value="NAD(P)-bd_dom_sf"/>
</dbReference>
<dbReference type="OrthoDB" id="5407715at2759"/>
<dbReference type="Pfam" id="PF08240">
    <property type="entry name" value="ADH_N"/>
    <property type="match status" value="1"/>
</dbReference>
<dbReference type="SUPFAM" id="SSF50129">
    <property type="entry name" value="GroES-like"/>
    <property type="match status" value="1"/>
</dbReference>
<dbReference type="InterPro" id="IPR051397">
    <property type="entry name" value="Zn-ADH-like_protein"/>
</dbReference>
<dbReference type="EMBL" id="MU003782">
    <property type="protein sequence ID" value="KAF2722530.1"/>
    <property type="molecule type" value="Genomic_DNA"/>
</dbReference>
<dbReference type="Gene3D" id="3.90.180.10">
    <property type="entry name" value="Medium-chain alcohol dehydrogenases, catalytic domain"/>
    <property type="match status" value="1"/>
</dbReference>
<reference evidence="3" key="1">
    <citation type="journal article" date="2020" name="Stud. Mycol.">
        <title>101 Dothideomycetes genomes: a test case for predicting lifestyles and emergence of pathogens.</title>
        <authorList>
            <person name="Haridas S."/>
            <person name="Albert R."/>
            <person name="Binder M."/>
            <person name="Bloem J."/>
            <person name="Labutti K."/>
            <person name="Salamov A."/>
            <person name="Andreopoulos B."/>
            <person name="Baker S."/>
            <person name="Barry K."/>
            <person name="Bills G."/>
            <person name="Bluhm B."/>
            <person name="Cannon C."/>
            <person name="Castanera R."/>
            <person name="Culley D."/>
            <person name="Daum C."/>
            <person name="Ezra D."/>
            <person name="Gonzalez J."/>
            <person name="Henrissat B."/>
            <person name="Kuo A."/>
            <person name="Liang C."/>
            <person name="Lipzen A."/>
            <person name="Lutzoni F."/>
            <person name="Magnuson J."/>
            <person name="Mondo S."/>
            <person name="Nolan M."/>
            <person name="Ohm R."/>
            <person name="Pangilinan J."/>
            <person name="Park H.-J."/>
            <person name="Ramirez L."/>
            <person name="Alfaro M."/>
            <person name="Sun H."/>
            <person name="Tritt A."/>
            <person name="Yoshinaga Y."/>
            <person name="Zwiers L.-H."/>
            <person name="Turgeon B."/>
            <person name="Goodwin S."/>
            <person name="Spatafora J."/>
            <person name="Crous P."/>
            <person name="Grigoriev I."/>
        </authorList>
    </citation>
    <scope>NUCLEOTIDE SEQUENCE</scope>
    <source>
        <strain evidence="3">CBS 116435</strain>
    </source>
</reference>
<dbReference type="InterPro" id="IPR013154">
    <property type="entry name" value="ADH-like_N"/>
</dbReference>
<dbReference type="GO" id="GO:0016491">
    <property type="term" value="F:oxidoreductase activity"/>
    <property type="evidence" value="ECO:0007669"/>
    <property type="project" value="TreeGrafter"/>
</dbReference>
<dbReference type="PANTHER" id="PTHR43677:SF4">
    <property type="entry name" value="QUINONE OXIDOREDUCTASE-LIKE PROTEIN 2"/>
    <property type="match status" value="1"/>
</dbReference>
<protein>
    <submittedName>
        <fullName evidence="3">GroES-like protein</fullName>
    </submittedName>
</protein>
<evidence type="ECO:0000313" key="3">
    <source>
        <dbReference type="EMBL" id="KAF2722530.1"/>
    </source>
</evidence>
<feature type="domain" description="Alcohol dehydrogenase-like C-terminal" evidence="1">
    <location>
        <begin position="205"/>
        <end position="332"/>
    </location>
</feature>